<feature type="transmembrane region" description="Helical" evidence="1">
    <location>
        <begin position="62"/>
        <end position="82"/>
    </location>
</feature>
<reference evidence="4" key="1">
    <citation type="book" date="2010" name="EXTREMOPHILES" publisher="0:0-0">
        <title>Complete genome sequences of ten hyperthermophilic archaea reveal their metabolic capabilities and possible ecological roles.</title>
        <editorList>
            <person name="?"/>
        </editorList>
        <authorList>
            <person name="Ravin N.V."/>
            <person name="Mardanov A.V."/>
            <person name="Bonch-Osmolovskaya E.A."/>
            <person name="Skryabin K.G."/>
        </authorList>
    </citation>
    <scope>NUCLEOTIDE SEQUENCE [LARGE SCALE GENOMIC DNA]</scope>
    <source>
        <strain evidence="4">1505</strain>
    </source>
</reference>
<keyword evidence="1" id="KW-0812">Transmembrane</keyword>
<dbReference type="Pfam" id="PF07690">
    <property type="entry name" value="MFS_1"/>
    <property type="match status" value="2"/>
</dbReference>
<evidence type="ECO:0000313" key="3">
    <source>
        <dbReference type="EMBL" id="AJB41537.1"/>
    </source>
</evidence>
<dbReference type="InterPro" id="IPR011701">
    <property type="entry name" value="MFS"/>
</dbReference>
<dbReference type="PROSITE" id="PS50850">
    <property type="entry name" value="MFS"/>
    <property type="match status" value="1"/>
</dbReference>
<dbReference type="GeneID" id="25405925"/>
<dbReference type="EMBL" id="CP007493">
    <property type="protein sequence ID" value="AJB41537.1"/>
    <property type="molecule type" value="Genomic_DNA"/>
</dbReference>
<dbReference type="InterPro" id="IPR036259">
    <property type="entry name" value="MFS_trans_sf"/>
</dbReference>
<dbReference type="SUPFAM" id="SSF103473">
    <property type="entry name" value="MFS general substrate transporter"/>
    <property type="match status" value="1"/>
</dbReference>
<gene>
    <name evidence="3" type="ORF">TCARB_0469</name>
</gene>
<accession>A0A3G1A835</accession>
<dbReference type="AlphaFoldDB" id="A0A3G1A835"/>
<dbReference type="PANTHER" id="PTHR11360:SF304">
    <property type="entry name" value="MFS DOMAIN-CONTAINING PROTEIN"/>
    <property type="match status" value="1"/>
</dbReference>
<evidence type="ECO:0000256" key="1">
    <source>
        <dbReference type="SAM" id="Phobius"/>
    </source>
</evidence>
<feature type="transmembrane region" description="Helical" evidence="1">
    <location>
        <begin position="238"/>
        <end position="259"/>
    </location>
</feature>
<keyword evidence="1" id="KW-1133">Transmembrane helix</keyword>
<keyword evidence="1" id="KW-0472">Membrane</keyword>
<feature type="transmembrane region" description="Helical" evidence="1">
    <location>
        <begin position="279"/>
        <end position="299"/>
    </location>
</feature>
<feature type="transmembrane region" description="Helical" evidence="1">
    <location>
        <begin position="395"/>
        <end position="420"/>
    </location>
</feature>
<dbReference type="RefSeq" id="WP_052886592.1">
    <property type="nucleotide sequence ID" value="NZ_CP007493.1"/>
</dbReference>
<sequence>MVTDTVEFDRKAGKSRWLIVICGMLINLALGAVFAYSILIVHFKTTFEELYGISLSATESQLPFITALFVFSLTMPLMGKYIEKHGPRLIVIIGGILVGLGWFASSYARDVLTLVFFYGVIVGIGLGIAYNAPIVTSGKWFPEKRGLAVGLTVLGFGLSAAIVGPLIDFLSSSIGFLNALRVLGILFIAWICMCAIPLKFPPPGRTSNTGSYSATSLKANQGAPRDFMRHEMIRTRTFVGLWLCYTIGTLAGLMAIGVAKLVGLEVAQRAGIPVSEASAMLTLLVIPFAVSNGLGRPIFGWMTDKIGPRNTAILSFGLIFTSSILMSMFPSSLTLYAIVFIILWMNLGGWLAIAPASTARFFGMKDYARNYGLVFTAYGVGAILGNLLAGQAKDIFGSYIAVFPYIAFLALIGIIIATTIRPF</sequence>
<feature type="transmembrane region" description="Helical" evidence="1">
    <location>
        <begin position="89"/>
        <end position="108"/>
    </location>
</feature>
<proteinExistence type="predicted"/>
<feature type="transmembrane region" description="Helical" evidence="1">
    <location>
        <begin position="335"/>
        <end position="359"/>
    </location>
</feature>
<dbReference type="GO" id="GO:0022857">
    <property type="term" value="F:transmembrane transporter activity"/>
    <property type="evidence" value="ECO:0007669"/>
    <property type="project" value="InterPro"/>
</dbReference>
<dbReference type="Gene3D" id="1.20.1250.20">
    <property type="entry name" value="MFS general substrate transporter like domains"/>
    <property type="match status" value="2"/>
</dbReference>
<feature type="transmembrane region" description="Helical" evidence="1">
    <location>
        <begin position="311"/>
        <end position="329"/>
    </location>
</feature>
<dbReference type="STRING" id="697581.TCARB_0469"/>
<feature type="domain" description="Major facilitator superfamily (MFS) profile" evidence="2">
    <location>
        <begin position="15"/>
        <end position="423"/>
    </location>
</feature>
<dbReference type="InterPro" id="IPR050327">
    <property type="entry name" value="Proton-linked_MCT"/>
</dbReference>
<evidence type="ECO:0000259" key="2">
    <source>
        <dbReference type="PROSITE" id="PS50850"/>
    </source>
</evidence>
<feature type="transmembrane region" description="Helical" evidence="1">
    <location>
        <begin position="371"/>
        <end position="389"/>
    </location>
</feature>
<feature type="transmembrane region" description="Helical" evidence="1">
    <location>
        <begin position="17"/>
        <end position="42"/>
    </location>
</feature>
<feature type="transmembrane region" description="Helical" evidence="1">
    <location>
        <begin position="114"/>
        <end position="135"/>
    </location>
</feature>
<dbReference type="PANTHER" id="PTHR11360">
    <property type="entry name" value="MONOCARBOXYLATE TRANSPORTER"/>
    <property type="match status" value="1"/>
</dbReference>
<protein>
    <submittedName>
        <fullName evidence="3">Oxalate/formate antiporter (OxlT-2)</fullName>
    </submittedName>
</protein>
<dbReference type="Proteomes" id="UP000266720">
    <property type="component" value="Chromosome"/>
</dbReference>
<dbReference type="KEGG" id="tcb:TCARB_0469"/>
<feature type="transmembrane region" description="Helical" evidence="1">
    <location>
        <begin position="147"/>
        <end position="167"/>
    </location>
</feature>
<dbReference type="CDD" id="cd17353">
    <property type="entry name" value="MFS_OFA_like"/>
    <property type="match status" value="1"/>
</dbReference>
<feature type="transmembrane region" description="Helical" evidence="1">
    <location>
        <begin position="179"/>
        <end position="198"/>
    </location>
</feature>
<name>A0A3G1A835_9CREN</name>
<dbReference type="InterPro" id="IPR020846">
    <property type="entry name" value="MFS_dom"/>
</dbReference>
<evidence type="ECO:0000313" key="4">
    <source>
        <dbReference type="Proteomes" id="UP000266720"/>
    </source>
</evidence>
<organism evidence="3 4">
    <name type="scientific">Thermofilum adornatum 1505</name>
    <dbReference type="NCBI Taxonomy" id="697581"/>
    <lineage>
        <taxon>Archaea</taxon>
        <taxon>Thermoproteota</taxon>
        <taxon>Thermoprotei</taxon>
        <taxon>Thermofilales</taxon>
        <taxon>Thermofilaceae</taxon>
        <taxon>Thermofilum</taxon>
    </lineage>
</organism>